<accession>A0A444IR75</accession>
<dbReference type="InterPro" id="IPR000055">
    <property type="entry name" value="Restrct_endonuc_typeI_TRD"/>
</dbReference>
<evidence type="ECO:0000256" key="1">
    <source>
        <dbReference type="ARBA" id="ARBA00010923"/>
    </source>
</evidence>
<dbReference type="GO" id="GO:0003677">
    <property type="term" value="F:DNA binding"/>
    <property type="evidence" value="ECO:0007669"/>
    <property type="project" value="UniProtKB-KW"/>
</dbReference>
<dbReference type="PANTHER" id="PTHR30408">
    <property type="entry name" value="TYPE-1 RESTRICTION ENZYME ECOKI SPECIFICITY PROTEIN"/>
    <property type="match status" value="1"/>
</dbReference>
<evidence type="ECO:0000256" key="3">
    <source>
        <dbReference type="ARBA" id="ARBA00023125"/>
    </source>
</evidence>
<dbReference type="GO" id="GO:0009035">
    <property type="term" value="F:type I site-specific deoxyribonuclease activity"/>
    <property type="evidence" value="ECO:0007669"/>
    <property type="project" value="UniProtKB-EC"/>
</dbReference>
<gene>
    <name evidence="5" type="ORF">H206_02905</name>
</gene>
<keyword evidence="5" id="KW-0378">Hydrolase</keyword>
<organism evidence="5 6">
    <name type="scientific">Candidatus Electrothrix aarhusensis</name>
    <dbReference type="NCBI Taxonomy" id="1859131"/>
    <lineage>
        <taxon>Bacteria</taxon>
        <taxon>Pseudomonadati</taxon>
        <taxon>Thermodesulfobacteriota</taxon>
        <taxon>Desulfobulbia</taxon>
        <taxon>Desulfobulbales</taxon>
        <taxon>Desulfobulbaceae</taxon>
        <taxon>Candidatus Electrothrix</taxon>
    </lineage>
</organism>
<dbReference type="Proteomes" id="UP000287853">
    <property type="component" value="Unassembled WGS sequence"/>
</dbReference>
<dbReference type="EC" id="3.1.21.3" evidence="5"/>
<dbReference type="InterPro" id="IPR044946">
    <property type="entry name" value="Restrct_endonuc_typeI_TRD_sf"/>
</dbReference>
<dbReference type="GO" id="GO:0009307">
    <property type="term" value="P:DNA restriction-modification system"/>
    <property type="evidence" value="ECO:0007669"/>
    <property type="project" value="UniProtKB-KW"/>
</dbReference>
<comment type="similarity">
    <text evidence="1">Belongs to the type-I restriction system S methylase family.</text>
</comment>
<keyword evidence="6" id="KW-1185">Reference proteome</keyword>
<dbReference type="AlphaFoldDB" id="A0A444IR75"/>
<name>A0A444IR75_9BACT</name>
<keyword evidence="3" id="KW-0238">DNA-binding</keyword>
<dbReference type="Pfam" id="PF01420">
    <property type="entry name" value="Methylase_S"/>
    <property type="match status" value="1"/>
</dbReference>
<comment type="caution">
    <text evidence="5">The sequence shown here is derived from an EMBL/GenBank/DDBJ whole genome shotgun (WGS) entry which is preliminary data.</text>
</comment>
<dbReference type="PANTHER" id="PTHR30408:SF13">
    <property type="entry name" value="TYPE I RESTRICTION ENZYME HINDI SPECIFICITY SUBUNIT"/>
    <property type="match status" value="1"/>
</dbReference>
<evidence type="ECO:0000313" key="5">
    <source>
        <dbReference type="EMBL" id="RWX43307.1"/>
    </source>
</evidence>
<sequence>MVGEWKNCRLADVAKIQGGFAFKSKDFVESGVAVVKIKNVRKRNIDLSEVDCVSVDLAKKCSNFYVREGDVLISMTGSGINAPASIVGRVARHTGDNRDFLINQRVGRFVVCNDEKLDLRYLYYFFSRSAIQNLLVSIATGSANQVNISGKQIESVEIPLPPIKDQKAIAHILGSLDDKIELNRQMNTTLEAMAQALFKSWFVDFDPVIDKALAAGNPISEPLRKRAEARQALGDKRKPLPADVARHFPDRFVFNEEMGWVPEGWEVGKFADIARHVRSSVKADEVEGYDFYVGLEHIGKKNLFLYNNGSGASVSSNKSGFEEGDLLFGKLRPYFHKVCIAPCQGICSTDILVLRAKSSSLHSYMMLTAFTEKFVDYANLRSTGTRMPRANVKDMLEYAITLPSKKILDSFDGSLAPMWKKGMASVKNGQNLATLRDTLLPKLLSGQLRIPDAEKIMNDA</sequence>
<dbReference type="EMBL" id="MTKO01000124">
    <property type="protein sequence ID" value="RWX43307.1"/>
    <property type="molecule type" value="Genomic_DNA"/>
</dbReference>
<reference evidence="5 6" key="1">
    <citation type="submission" date="2017-01" db="EMBL/GenBank/DDBJ databases">
        <title>The cable genome- insights into the physiology and evolution of filamentous bacteria capable of sulfide oxidation via long distance electron transfer.</title>
        <authorList>
            <person name="Schreiber L."/>
            <person name="Bjerg J.T."/>
            <person name="Boggild A."/>
            <person name="Van De Vossenberg J."/>
            <person name="Meysman F."/>
            <person name="Nielsen L.P."/>
            <person name="Schramm A."/>
            <person name="Kjeldsen K.U."/>
        </authorList>
    </citation>
    <scope>NUCLEOTIDE SEQUENCE [LARGE SCALE GENOMIC DNA]</scope>
    <source>
        <strain evidence="5">MCF</strain>
    </source>
</reference>
<keyword evidence="2" id="KW-0680">Restriction system</keyword>
<feature type="domain" description="Type I restriction modification DNA specificity" evidence="4">
    <location>
        <begin position="4"/>
        <end position="191"/>
    </location>
</feature>
<dbReference type="Gene3D" id="3.90.220.20">
    <property type="entry name" value="DNA methylase specificity domains"/>
    <property type="match status" value="2"/>
</dbReference>
<evidence type="ECO:0000256" key="2">
    <source>
        <dbReference type="ARBA" id="ARBA00022747"/>
    </source>
</evidence>
<evidence type="ECO:0000259" key="4">
    <source>
        <dbReference type="Pfam" id="PF01420"/>
    </source>
</evidence>
<proteinExistence type="inferred from homology"/>
<protein>
    <submittedName>
        <fullName evidence="5">Type I restriction enzyme, S subunit</fullName>
        <ecNumber evidence="5">3.1.21.3</ecNumber>
    </submittedName>
</protein>
<dbReference type="SUPFAM" id="SSF116734">
    <property type="entry name" value="DNA methylase specificity domain"/>
    <property type="match status" value="2"/>
</dbReference>
<dbReference type="CDD" id="cd17278">
    <property type="entry name" value="RMtype1_S_LdeBORF1052P-TRD2-CR2"/>
    <property type="match status" value="1"/>
</dbReference>
<dbReference type="InterPro" id="IPR052021">
    <property type="entry name" value="Type-I_RS_S_subunit"/>
</dbReference>
<evidence type="ECO:0000313" key="6">
    <source>
        <dbReference type="Proteomes" id="UP000287853"/>
    </source>
</evidence>